<evidence type="ECO:0000256" key="11">
    <source>
        <dbReference type="ARBA" id="ARBA00023052"/>
    </source>
</evidence>
<dbReference type="AlphaFoldDB" id="A0A1F8ATH7"/>
<evidence type="ECO:0000256" key="7">
    <source>
        <dbReference type="ARBA" id="ARBA00022679"/>
    </source>
</evidence>
<keyword evidence="8" id="KW-0479">Metal-binding</keyword>
<comment type="caution">
    <text evidence="13">The sequence shown here is derived from an EMBL/GenBank/DDBJ whole genome shotgun (WGS) entry which is preliminary data.</text>
</comment>
<dbReference type="SUPFAM" id="SSF52518">
    <property type="entry name" value="Thiamin diphosphate-binding fold (THDP-binding)"/>
    <property type="match status" value="2"/>
</dbReference>
<dbReference type="PANTHER" id="PTHR43195:SF1">
    <property type="entry name" value="FI06132P-RELATED"/>
    <property type="match status" value="1"/>
</dbReference>
<dbReference type="InterPro" id="IPR005474">
    <property type="entry name" value="Transketolase_N"/>
</dbReference>
<dbReference type="GO" id="GO:0005737">
    <property type="term" value="C:cytoplasm"/>
    <property type="evidence" value="ECO:0007669"/>
    <property type="project" value="UniProtKB-ARBA"/>
</dbReference>
<keyword evidence="7" id="KW-0808">Transferase</keyword>
<dbReference type="SUPFAM" id="SSF52922">
    <property type="entry name" value="TK C-terminal domain-like"/>
    <property type="match status" value="1"/>
</dbReference>
<comment type="cofactor">
    <cofactor evidence="4">
        <name>thiamine diphosphate</name>
        <dbReference type="ChEBI" id="CHEBI:58937"/>
    </cofactor>
</comment>
<dbReference type="CDD" id="cd02012">
    <property type="entry name" value="TPP_TK"/>
    <property type="match status" value="1"/>
</dbReference>
<dbReference type="Gene3D" id="3.40.50.920">
    <property type="match status" value="1"/>
</dbReference>
<dbReference type="SMART" id="SM00861">
    <property type="entry name" value="Transket_pyr"/>
    <property type="match status" value="1"/>
</dbReference>
<dbReference type="GO" id="GO:0046872">
    <property type="term" value="F:metal ion binding"/>
    <property type="evidence" value="ECO:0007669"/>
    <property type="project" value="UniProtKB-KW"/>
</dbReference>
<evidence type="ECO:0000256" key="4">
    <source>
        <dbReference type="ARBA" id="ARBA00001964"/>
    </source>
</evidence>
<comment type="similarity">
    <text evidence="5">Belongs to the transketolase family.</text>
</comment>
<evidence type="ECO:0000256" key="10">
    <source>
        <dbReference type="ARBA" id="ARBA00022842"/>
    </source>
</evidence>
<dbReference type="GO" id="GO:0030976">
    <property type="term" value="F:thiamine pyrophosphate binding"/>
    <property type="evidence" value="ECO:0007669"/>
    <property type="project" value="TreeGrafter"/>
</dbReference>
<evidence type="ECO:0000313" key="14">
    <source>
        <dbReference type="Proteomes" id="UP000178603"/>
    </source>
</evidence>
<evidence type="ECO:0000256" key="8">
    <source>
        <dbReference type="ARBA" id="ARBA00022723"/>
    </source>
</evidence>
<dbReference type="InterPro" id="IPR051424">
    <property type="entry name" value="Transketolase-like"/>
</dbReference>
<organism evidence="13 14">
    <name type="scientific">Candidatus Woesebacteria bacterium RIFCSPHIGHO2_12_FULL_41_24</name>
    <dbReference type="NCBI Taxonomy" id="1802510"/>
    <lineage>
        <taxon>Bacteria</taxon>
        <taxon>Candidatus Woeseibacteriota</taxon>
    </lineage>
</organism>
<proteinExistence type="inferred from homology"/>
<dbReference type="NCBIfam" id="NF004559">
    <property type="entry name" value="PRK05899.2-5"/>
    <property type="match status" value="1"/>
</dbReference>
<dbReference type="Pfam" id="PF00456">
    <property type="entry name" value="Transketolase_N"/>
    <property type="match status" value="1"/>
</dbReference>
<dbReference type="PANTHER" id="PTHR43195">
    <property type="entry name" value="TRANSKETOLASE"/>
    <property type="match status" value="1"/>
</dbReference>
<dbReference type="Gene3D" id="3.40.50.970">
    <property type="match status" value="2"/>
</dbReference>
<dbReference type="Pfam" id="PF02780">
    <property type="entry name" value="Transketolase_C"/>
    <property type="match status" value="1"/>
</dbReference>
<evidence type="ECO:0000256" key="6">
    <source>
        <dbReference type="ARBA" id="ARBA00011738"/>
    </source>
</evidence>
<accession>A0A1F8ATH7</accession>
<name>A0A1F8ATH7_9BACT</name>
<evidence type="ECO:0000313" key="13">
    <source>
        <dbReference type="EMBL" id="OGM55053.1"/>
    </source>
</evidence>
<reference evidence="13 14" key="1">
    <citation type="journal article" date="2016" name="Nat. Commun.">
        <title>Thousands of microbial genomes shed light on interconnected biogeochemical processes in an aquifer system.</title>
        <authorList>
            <person name="Anantharaman K."/>
            <person name="Brown C.T."/>
            <person name="Hug L.A."/>
            <person name="Sharon I."/>
            <person name="Castelle C.J."/>
            <person name="Probst A.J."/>
            <person name="Thomas B.C."/>
            <person name="Singh A."/>
            <person name="Wilkins M.J."/>
            <person name="Karaoz U."/>
            <person name="Brodie E.L."/>
            <person name="Williams K.H."/>
            <person name="Hubbard S.S."/>
            <person name="Banfield J.F."/>
        </authorList>
    </citation>
    <scope>NUCLEOTIDE SEQUENCE [LARGE SCALE GENOMIC DNA]</scope>
</reference>
<sequence>MNNLPELARLIRYYILIQTNTAQSGHTTSALSAVELMAALYFKYLRFDLDNLKDLNNDRIIFSKGHASPLFYALYAAAGKLAENDLLGYRSINSPLEGHPTKRFEYTEAMTGSLGQGLSIGLGMALGLKMKGFYDPKVYVLLGDGEMAEGQVWEAIEFASYKKLDNLIGIIDLNRLGQSQETMLGYDLEAYEKRISSFGWRTYIIADGHNLEEINSVYERAISESDRGTPAIIIAKTVKGKGVKFWEDQNGWHSKPVPVDKFAEAISGLGPVKKNLRGAINQPDKKRPAIPDSIKVQSAHIHPHESPEATKQAFGETIAALDATNPDLLVLDGDMQNSTRTDLFAGEHPDRFIQCFIAEQNMFCVAWGLSLIGFKPFVSTFACFLSRVHDQMRMADISGANILVNGSYGGASIGKDGESQMGLDDLAMFRTPMDSTVLYPSDAVSTQALVSKMMGAKGIVYIRTTREPTVDLYTADEEFHIGGSKTLRFSASDQATVVAAGITVGEALKAYDELKKEKILTRVIDLYSVKPIDKETLVKAAHDTQAIVTVEDHYIVGGVGDAVLEVLAENPVASVYKMGVTKPPHSGTPEDVMNLEGLTAKYIIEAVRKAVTHKNI</sequence>
<evidence type="ECO:0000256" key="9">
    <source>
        <dbReference type="ARBA" id="ARBA00022837"/>
    </source>
</evidence>
<evidence type="ECO:0000259" key="12">
    <source>
        <dbReference type="SMART" id="SM00861"/>
    </source>
</evidence>
<dbReference type="InterPro" id="IPR033248">
    <property type="entry name" value="Transketolase_C"/>
</dbReference>
<dbReference type="Pfam" id="PF02779">
    <property type="entry name" value="Transket_pyr"/>
    <property type="match status" value="1"/>
</dbReference>
<evidence type="ECO:0000256" key="5">
    <source>
        <dbReference type="ARBA" id="ARBA00007131"/>
    </source>
</evidence>
<dbReference type="FunFam" id="3.40.50.970:FF:000129">
    <property type="entry name" value="Transketolase"/>
    <property type="match status" value="1"/>
</dbReference>
<dbReference type="EMBL" id="MGGW01000005">
    <property type="protein sequence ID" value="OGM55053.1"/>
    <property type="molecule type" value="Genomic_DNA"/>
</dbReference>
<evidence type="ECO:0000256" key="2">
    <source>
        <dbReference type="ARBA" id="ARBA00001936"/>
    </source>
</evidence>
<dbReference type="Proteomes" id="UP000178603">
    <property type="component" value="Unassembled WGS sequence"/>
</dbReference>
<keyword evidence="11" id="KW-0786">Thiamine pyrophosphate</keyword>
<comment type="cofactor">
    <cofactor evidence="2">
        <name>Mn(2+)</name>
        <dbReference type="ChEBI" id="CHEBI:29035"/>
    </cofactor>
</comment>
<dbReference type="InterPro" id="IPR009014">
    <property type="entry name" value="Transketo_C/PFOR_II"/>
</dbReference>
<evidence type="ECO:0000256" key="3">
    <source>
        <dbReference type="ARBA" id="ARBA00001946"/>
    </source>
</evidence>
<dbReference type="GO" id="GO:0004802">
    <property type="term" value="F:transketolase activity"/>
    <property type="evidence" value="ECO:0007669"/>
    <property type="project" value="TreeGrafter"/>
</dbReference>
<comment type="subunit">
    <text evidence="6">Homodimer.</text>
</comment>
<gene>
    <name evidence="13" type="ORF">A3E44_03990</name>
</gene>
<keyword evidence="10" id="KW-0460">Magnesium</keyword>
<feature type="domain" description="Transketolase-like pyrimidine-binding" evidence="12">
    <location>
        <begin position="308"/>
        <end position="472"/>
    </location>
</feature>
<comment type="cofactor">
    <cofactor evidence="1">
        <name>Ca(2+)</name>
        <dbReference type="ChEBI" id="CHEBI:29108"/>
    </cofactor>
</comment>
<comment type="cofactor">
    <cofactor evidence="3">
        <name>Mg(2+)</name>
        <dbReference type="ChEBI" id="CHEBI:18420"/>
    </cofactor>
</comment>
<dbReference type="InterPro" id="IPR005475">
    <property type="entry name" value="Transketolase-like_Pyr-bd"/>
</dbReference>
<dbReference type="CDD" id="cd07033">
    <property type="entry name" value="TPP_PYR_DXS_TK_like"/>
    <property type="match status" value="1"/>
</dbReference>
<protein>
    <submittedName>
        <fullName evidence="13">Transketolase</fullName>
    </submittedName>
</protein>
<evidence type="ECO:0000256" key="1">
    <source>
        <dbReference type="ARBA" id="ARBA00001913"/>
    </source>
</evidence>
<keyword evidence="9" id="KW-0106">Calcium</keyword>
<dbReference type="InterPro" id="IPR029061">
    <property type="entry name" value="THDP-binding"/>
</dbReference>